<organism evidence="2 3">
    <name type="scientific">Halomonas salifodinae</name>
    <dbReference type="NCBI Taxonomy" id="438745"/>
    <lineage>
        <taxon>Bacteria</taxon>
        <taxon>Pseudomonadati</taxon>
        <taxon>Pseudomonadota</taxon>
        <taxon>Gammaproteobacteria</taxon>
        <taxon>Oceanospirillales</taxon>
        <taxon>Halomonadaceae</taxon>
        <taxon>Halomonas</taxon>
    </lineage>
</organism>
<evidence type="ECO:0000313" key="2">
    <source>
        <dbReference type="EMBL" id="MFC7089346.1"/>
    </source>
</evidence>
<keyword evidence="1" id="KW-0472">Membrane</keyword>
<gene>
    <name evidence="2" type="ORF">ACFQH5_07280</name>
</gene>
<dbReference type="RefSeq" id="WP_346060730.1">
    <property type="nucleotide sequence ID" value="NZ_BAAADR010000002.1"/>
</dbReference>
<feature type="transmembrane region" description="Helical" evidence="1">
    <location>
        <begin position="16"/>
        <end position="36"/>
    </location>
</feature>
<keyword evidence="3" id="KW-1185">Reference proteome</keyword>
<keyword evidence="1" id="KW-1133">Transmembrane helix</keyword>
<evidence type="ECO:0000313" key="3">
    <source>
        <dbReference type="Proteomes" id="UP001596411"/>
    </source>
</evidence>
<name>A0ABW2ETG5_9GAMM</name>
<protein>
    <submittedName>
        <fullName evidence="2">Uncharacterized protein</fullName>
    </submittedName>
</protein>
<reference evidence="3" key="1">
    <citation type="journal article" date="2019" name="Int. J. Syst. Evol. Microbiol.">
        <title>The Global Catalogue of Microorganisms (GCM) 10K type strain sequencing project: providing services to taxonomists for standard genome sequencing and annotation.</title>
        <authorList>
            <consortium name="The Broad Institute Genomics Platform"/>
            <consortium name="The Broad Institute Genome Sequencing Center for Infectious Disease"/>
            <person name="Wu L."/>
            <person name="Ma J."/>
        </authorList>
    </citation>
    <scope>NUCLEOTIDE SEQUENCE [LARGE SCALE GENOMIC DNA]</scope>
    <source>
        <strain evidence="3">CGMCC 1.13666</strain>
    </source>
</reference>
<dbReference type="EMBL" id="JBHSZP010000014">
    <property type="protein sequence ID" value="MFC7089346.1"/>
    <property type="molecule type" value="Genomic_DNA"/>
</dbReference>
<sequence length="92" mass="9388">MSITTIDHSDLLDAPLGAGATVLIAAGVTLLAIAALSTGQEPIELPLGLATLGTMVVALLQPGRWQTEEGREAINSLVMASLITLAGFHLLA</sequence>
<proteinExistence type="predicted"/>
<accession>A0ABW2ETG5</accession>
<dbReference type="Proteomes" id="UP001596411">
    <property type="component" value="Unassembled WGS sequence"/>
</dbReference>
<feature type="transmembrane region" description="Helical" evidence="1">
    <location>
        <begin position="43"/>
        <end position="61"/>
    </location>
</feature>
<comment type="caution">
    <text evidence="2">The sequence shown here is derived from an EMBL/GenBank/DDBJ whole genome shotgun (WGS) entry which is preliminary data.</text>
</comment>
<feature type="transmembrane region" description="Helical" evidence="1">
    <location>
        <begin position="73"/>
        <end position="91"/>
    </location>
</feature>
<evidence type="ECO:0000256" key="1">
    <source>
        <dbReference type="SAM" id="Phobius"/>
    </source>
</evidence>
<keyword evidence="1" id="KW-0812">Transmembrane</keyword>